<dbReference type="Gene3D" id="3.30.830.10">
    <property type="entry name" value="Metalloenzyme, LuxS/M16 peptidase-like"/>
    <property type="match status" value="4"/>
</dbReference>
<feature type="domain" description="Peptidase M16 C-terminal" evidence="11">
    <location>
        <begin position="209"/>
        <end position="388"/>
    </location>
</feature>
<dbReference type="PANTHER" id="PTHR43690:SF34">
    <property type="entry name" value="ZINC PROTEASE PQQL-LIKE"/>
    <property type="match status" value="1"/>
</dbReference>
<gene>
    <name evidence="12" type="ORF">AAEO59_11710</name>
</gene>
<feature type="domain" description="Peptidase M16 N-terminal" evidence="10">
    <location>
        <begin position="56"/>
        <end position="173"/>
    </location>
</feature>
<evidence type="ECO:0000313" key="13">
    <source>
        <dbReference type="Proteomes" id="UP001398556"/>
    </source>
</evidence>
<keyword evidence="13" id="KW-1185">Reference proteome</keyword>
<keyword evidence="3" id="KW-0645">Protease</keyword>
<keyword evidence="9" id="KW-0732">Signal</keyword>
<reference evidence="12 13" key="1">
    <citation type="submission" date="2024-04" db="EMBL/GenBank/DDBJ databases">
        <title>Flavobacterium sp. DGU99 16S ribosomal RNA gene Genome sequencing and assembly.</title>
        <authorList>
            <person name="Park S."/>
        </authorList>
    </citation>
    <scope>NUCLEOTIDE SEQUENCE [LARGE SCALE GENOMIC DNA]</scope>
    <source>
        <strain evidence="12 13">DGU99</strain>
    </source>
</reference>
<dbReference type="SUPFAM" id="SSF63411">
    <property type="entry name" value="LuxS/MPP-like metallohydrolase"/>
    <property type="match status" value="4"/>
</dbReference>
<comment type="cofactor">
    <cofactor evidence="1">
        <name>Zn(2+)</name>
        <dbReference type="ChEBI" id="CHEBI:29105"/>
    </cofactor>
</comment>
<sequence>MRKFFFLFVAFFALIGTEAISQSIDYKASLPVDQTYKKGVLPNGMTYYIKSTSVVKDAASYYIIQNVGSILENEDQRGLAHFLEHMAFNGTEHFPGKGILNTLQKHGAVFGKDINAYTSFDETVYNLNNIPTKDGLVDTCLQVLFDWSHYLLLTDEEIDAERGVIKEEWRARQDGNARLSEISFPVIFNHSKYADRMPIGLMSVVEGFKYKALRDFYRDWYRTDLQAIAVIGDFDVDKMEKDIIAKFSKIPAVKNPLKRYTVDIPESKEMMYSLGTDPEVSTPSISFGIRHKKPLNTGTVADLKRSLLQNMALGMLSSRIAEKAKDPNTSFVRAGVGNGSWTKTMSVFNLNVSPKPNKHAEAFKEAFQEVMRAVKFGYTQSEIDRMITMFKSSYENQIAKKDDIDHSSIEDNIQNNFLDNEVITDITKEYEITKEIFNNITAEELQTTLKNLYTKDNRFLNVVGVKGQENLSKENAIAIIESVENDGTLEPYTETVSNKNLVSDLVINEGKIVKEIKDANVGATTFELSNGVKVRYKFVNKQKNTVALNAISYGGTSLLKDEDLPSASVATSLQQMSGLGDFTETDLNKILAGNTARVNASINEINEVISGSSNSKDVETMLQMIHLNFVKPRFDADAFKILKSNLNNNLEKRSKSINENMKDSLLVTLYGKNNPKKHIFDKAYIDAISFDKITSIYKDRFADASDFEFFIVGDVKEAELKPLLEKFIASIPTKNKKENYKDNQVDWLSNKIDKTVYLKMKDPKASINIVFKNNDIKYSRENVLFTNVLGDILQLRVTETVRESEGGAYSPRAGASFIREPKTSVYVSFSFECNPDMADKLAKIVTNEFEKIANGTINANDLNKTRVNFIKERQQYKDKNDYDMQLLSRYFRYNENMNDPKEFDDILNKMSEKDFQEIAKKILAGKRSYEIIIKPKINTLN</sequence>
<dbReference type="EMBL" id="JBBYHU010000025">
    <property type="protein sequence ID" value="MEL1241716.1"/>
    <property type="molecule type" value="Genomic_DNA"/>
</dbReference>
<dbReference type="InterPro" id="IPR001431">
    <property type="entry name" value="Pept_M16_Zn_BS"/>
</dbReference>
<name>A0ABU9HNI5_9FLAO</name>
<proteinExistence type="inferred from homology"/>
<evidence type="ECO:0000313" key="12">
    <source>
        <dbReference type="EMBL" id="MEL1241716.1"/>
    </source>
</evidence>
<evidence type="ECO:0000256" key="6">
    <source>
        <dbReference type="ARBA" id="ARBA00022833"/>
    </source>
</evidence>
<protein>
    <submittedName>
        <fullName evidence="12">Insulinase family protein</fullName>
    </submittedName>
</protein>
<dbReference type="PROSITE" id="PS00143">
    <property type="entry name" value="INSULINASE"/>
    <property type="match status" value="1"/>
</dbReference>
<organism evidence="12 13">
    <name type="scientific">Flavobacterium flavipallidum</name>
    <dbReference type="NCBI Taxonomy" id="3139140"/>
    <lineage>
        <taxon>Bacteria</taxon>
        <taxon>Pseudomonadati</taxon>
        <taxon>Bacteroidota</taxon>
        <taxon>Flavobacteriia</taxon>
        <taxon>Flavobacteriales</taxon>
        <taxon>Flavobacteriaceae</taxon>
        <taxon>Flavobacterium</taxon>
    </lineage>
</organism>
<evidence type="ECO:0000259" key="11">
    <source>
        <dbReference type="Pfam" id="PF05193"/>
    </source>
</evidence>
<accession>A0ABU9HNI5</accession>
<evidence type="ECO:0000256" key="4">
    <source>
        <dbReference type="ARBA" id="ARBA00022723"/>
    </source>
</evidence>
<dbReference type="Pfam" id="PF00675">
    <property type="entry name" value="Peptidase_M16"/>
    <property type="match status" value="1"/>
</dbReference>
<evidence type="ECO:0000259" key="10">
    <source>
        <dbReference type="Pfam" id="PF00675"/>
    </source>
</evidence>
<feature type="domain" description="Peptidase M16 C-terminal" evidence="11">
    <location>
        <begin position="688"/>
        <end position="866"/>
    </location>
</feature>
<evidence type="ECO:0000256" key="8">
    <source>
        <dbReference type="RuleBase" id="RU004447"/>
    </source>
</evidence>
<evidence type="ECO:0000256" key="7">
    <source>
        <dbReference type="ARBA" id="ARBA00023049"/>
    </source>
</evidence>
<keyword evidence="5" id="KW-0378">Hydrolase</keyword>
<dbReference type="InterPro" id="IPR011765">
    <property type="entry name" value="Pept_M16_N"/>
</dbReference>
<evidence type="ECO:0000256" key="1">
    <source>
        <dbReference type="ARBA" id="ARBA00001947"/>
    </source>
</evidence>
<feature type="chain" id="PRO_5047064231" evidence="9">
    <location>
        <begin position="22"/>
        <end position="941"/>
    </location>
</feature>
<dbReference type="InterPro" id="IPR050626">
    <property type="entry name" value="Peptidase_M16"/>
</dbReference>
<evidence type="ECO:0000256" key="5">
    <source>
        <dbReference type="ARBA" id="ARBA00022801"/>
    </source>
</evidence>
<dbReference type="InterPro" id="IPR011249">
    <property type="entry name" value="Metalloenz_LuxS/M16"/>
</dbReference>
<dbReference type="Pfam" id="PF05193">
    <property type="entry name" value="Peptidase_M16_C"/>
    <property type="match status" value="2"/>
</dbReference>
<evidence type="ECO:0000256" key="3">
    <source>
        <dbReference type="ARBA" id="ARBA00022670"/>
    </source>
</evidence>
<keyword evidence="7" id="KW-0482">Metalloprotease</keyword>
<evidence type="ECO:0000256" key="2">
    <source>
        <dbReference type="ARBA" id="ARBA00007261"/>
    </source>
</evidence>
<comment type="caution">
    <text evidence="12">The sequence shown here is derived from an EMBL/GenBank/DDBJ whole genome shotgun (WGS) entry which is preliminary data.</text>
</comment>
<feature type="signal peptide" evidence="9">
    <location>
        <begin position="1"/>
        <end position="21"/>
    </location>
</feature>
<dbReference type="Proteomes" id="UP001398556">
    <property type="component" value="Unassembled WGS sequence"/>
</dbReference>
<comment type="similarity">
    <text evidence="2 8">Belongs to the peptidase M16 family.</text>
</comment>
<keyword evidence="6" id="KW-0862">Zinc</keyword>
<keyword evidence="4" id="KW-0479">Metal-binding</keyword>
<evidence type="ECO:0000256" key="9">
    <source>
        <dbReference type="SAM" id="SignalP"/>
    </source>
</evidence>
<dbReference type="RefSeq" id="WP_341700929.1">
    <property type="nucleotide sequence ID" value="NZ_JBBYHU010000025.1"/>
</dbReference>
<dbReference type="PANTHER" id="PTHR43690">
    <property type="entry name" value="NARDILYSIN"/>
    <property type="match status" value="1"/>
</dbReference>
<dbReference type="InterPro" id="IPR007863">
    <property type="entry name" value="Peptidase_M16_C"/>
</dbReference>